<keyword evidence="3" id="KW-1185">Reference proteome</keyword>
<evidence type="ECO:0000313" key="2">
    <source>
        <dbReference type="EMBL" id="KAK4549566.1"/>
    </source>
</evidence>
<accession>A0AAV9JV63</accession>
<dbReference type="EMBL" id="JAVFHQ010000004">
    <property type="protein sequence ID" value="KAK4549566.1"/>
    <property type="molecule type" value="Genomic_DNA"/>
</dbReference>
<dbReference type="Proteomes" id="UP001324427">
    <property type="component" value="Unassembled WGS sequence"/>
</dbReference>
<feature type="compositionally biased region" description="Pro residues" evidence="1">
    <location>
        <begin position="46"/>
        <end position="57"/>
    </location>
</feature>
<feature type="compositionally biased region" description="Basic and acidic residues" evidence="1">
    <location>
        <begin position="172"/>
        <end position="182"/>
    </location>
</feature>
<feature type="region of interest" description="Disordered" evidence="1">
    <location>
        <begin position="246"/>
        <end position="284"/>
    </location>
</feature>
<proteinExistence type="predicted"/>
<feature type="compositionally biased region" description="Low complexity" evidence="1">
    <location>
        <begin position="121"/>
        <end position="144"/>
    </location>
</feature>
<feature type="compositionally biased region" description="Low complexity" evidence="1">
    <location>
        <begin position="36"/>
        <end position="45"/>
    </location>
</feature>
<protein>
    <recommendedName>
        <fullName evidence="4">Glycine zipper 2TM domain-containing protein</fullName>
    </recommendedName>
</protein>
<feature type="compositionally biased region" description="Low complexity" evidence="1">
    <location>
        <begin position="73"/>
        <end position="89"/>
    </location>
</feature>
<comment type="caution">
    <text evidence="2">The sequence shown here is derived from an EMBL/GenBank/DDBJ whole genome shotgun (WGS) entry which is preliminary data.</text>
</comment>
<feature type="compositionally biased region" description="Basic residues" evidence="1">
    <location>
        <begin position="195"/>
        <end position="207"/>
    </location>
</feature>
<evidence type="ECO:0000313" key="3">
    <source>
        <dbReference type="Proteomes" id="UP001324427"/>
    </source>
</evidence>
<sequence>MAAAEYYGSGGGLLQPAQQPPRPQQPSRPQQPPRPQQQSQQTLAPLPYPISDEPPPYSTLERPQSHSQPPPHSRQSMHPNYAPQGSGYQYPPPPNQNANTYQYLPEKQVQFGDGRQNGYTPQNYGSPYPQQQPQGQQGHPFPNGAIPAMQQVYGASHGKTSTPGYEASGLPYREDHRDDSRSRSRSRSRGGDQSRKHHHHHHHHHNPVRPEQKRKGSGVSTFLGAGAGSLIGDAIFPGLGTIGGAILGGVGGHKYEKERRSYSNDREYYEENQRRGRRKYEERR</sequence>
<organism evidence="2 3">
    <name type="scientific">Oleoguttula mirabilis</name>
    <dbReference type="NCBI Taxonomy" id="1507867"/>
    <lineage>
        <taxon>Eukaryota</taxon>
        <taxon>Fungi</taxon>
        <taxon>Dikarya</taxon>
        <taxon>Ascomycota</taxon>
        <taxon>Pezizomycotina</taxon>
        <taxon>Dothideomycetes</taxon>
        <taxon>Dothideomycetidae</taxon>
        <taxon>Mycosphaerellales</taxon>
        <taxon>Teratosphaeriaceae</taxon>
        <taxon>Oleoguttula</taxon>
    </lineage>
</organism>
<evidence type="ECO:0008006" key="4">
    <source>
        <dbReference type="Google" id="ProtNLM"/>
    </source>
</evidence>
<feature type="compositionally biased region" description="Basic and acidic residues" evidence="1">
    <location>
        <begin position="253"/>
        <end position="284"/>
    </location>
</feature>
<feature type="region of interest" description="Disordered" evidence="1">
    <location>
        <begin position="1"/>
        <end position="220"/>
    </location>
</feature>
<reference evidence="2 3" key="1">
    <citation type="submission" date="2021-11" db="EMBL/GenBank/DDBJ databases">
        <title>Black yeast isolated from Biological Soil Crust.</title>
        <authorList>
            <person name="Kurbessoian T."/>
        </authorList>
    </citation>
    <scope>NUCLEOTIDE SEQUENCE [LARGE SCALE GENOMIC DNA]</scope>
    <source>
        <strain evidence="2 3">CCFEE 5522</strain>
    </source>
</reference>
<dbReference type="AlphaFoldDB" id="A0AAV9JV63"/>
<feature type="compositionally biased region" description="Pro residues" evidence="1">
    <location>
        <begin position="18"/>
        <end position="35"/>
    </location>
</feature>
<evidence type="ECO:0000256" key="1">
    <source>
        <dbReference type="SAM" id="MobiDB-lite"/>
    </source>
</evidence>
<gene>
    <name evidence="2" type="ORF">LTR36_006563</name>
</gene>
<name>A0AAV9JV63_9PEZI</name>